<keyword evidence="2" id="KW-0812">Transmembrane</keyword>
<feature type="region of interest" description="Disordered" evidence="1">
    <location>
        <begin position="81"/>
        <end position="106"/>
    </location>
</feature>
<dbReference type="AlphaFoldDB" id="A0A9X3XK92"/>
<keyword evidence="2" id="KW-0472">Membrane</keyword>
<feature type="compositionally biased region" description="Basic and acidic residues" evidence="1">
    <location>
        <begin position="81"/>
        <end position="92"/>
    </location>
</feature>
<keyword evidence="4" id="KW-1185">Reference proteome</keyword>
<feature type="compositionally biased region" description="Basic and acidic residues" evidence="1">
    <location>
        <begin position="32"/>
        <end position="43"/>
    </location>
</feature>
<evidence type="ECO:0000313" key="3">
    <source>
        <dbReference type="EMBL" id="MDC4239861.1"/>
    </source>
</evidence>
<feature type="transmembrane region" description="Helical" evidence="2">
    <location>
        <begin position="118"/>
        <end position="140"/>
    </location>
</feature>
<organism evidence="3 4">
    <name type="scientific">Clostridium tertium</name>
    <dbReference type="NCBI Taxonomy" id="1559"/>
    <lineage>
        <taxon>Bacteria</taxon>
        <taxon>Bacillati</taxon>
        <taxon>Bacillota</taxon>
        <taxon>Clostridia</taxon>
        <taxon>Eubacteriales</taxon>
        <taxon>Clostridiaceae</taxon>
        <taxon>Clostridium</taxon>
    </lineage>
</organism>
<dbReference type="EMBL" id="JAMRYU010000005">
    <property type="protein sequence ID" value="MDC4239861.1"/>
    <property type="molecule type" value="Genomic_DNA"/>
</dbReference>
<feature type="transmembrane region" description="Helical" evidence="2">
    <location>
        <begin position="168"/>
        <end position="185"/>
    </location>
</feature>
<evidence type="ECO:0000256" key="2">
    <source>
        <dbReference type="SAM" id="Phobius"/>
    </source>
</evidence>
<feature type="region of interest" description="Disordered" evidence="1">
    <location>
        <begin position="1"/>
        <end position="48"/>
    </location>
</feature>
<dbReference type="Proteomes" id="UP001141183">
    <property type="component" value="Unassembled WGS sequence"/>
</dbReference>
<feature type="transmembrane region" description="Helical" evidence="2">
    <location>
        <begin position="206"/>
        <end position="224"/>
    </location>
</feature>
<sequence>MKSKKTYNSKKYKNQCSASREGSGFERAYSSESKKSYEVENKRSRINKNKQCIHDRHTIKDRLGNKKIRVKDKDRIAEDIKNDTEAEVKNNNEEESNDSQNNANVPNRDELISQLGTLNLSIDTLYIIILATLLNLYYLYSLRAGVSDQLFDTNESENFIDTKNFPRITNAMFLYSTGVFLNINYRGLEEARRASRETNDKRAVIRAWKSFLASLLIFIATAISRDNLEL</sequence>
<accession>A0A9X3XK92</accession>
<evidence type="ECO:0000313" key="4">
    <source>
        <dbReference type="Proteomes" id="UP001141183"/>
    </source>
</evidence>
<feature type="compositionally biased region" description="Basic residues" evidence="1">
    <location>
        <begin position="1"/>
        <end position="13"/>
    </location>
</feature>
<protein>
    <submittedName>
        <fullName evidence="3">Uncharacterized protein</fullName>
    </submittedName>
</protein>
<comment type="caution">
    <text evidence="3">The sequence shown here is derived from an EMBL/GenBank/DDBJ whole genome shotgun (WGS) entry which is preliminary data.</text>
</comment>
<proteinExistence type="predicted"/>
<keyword evidence="2" id="KW-1133">Transmembrane helix</keyword>
<reference evidence="3" key="1">
    <citation type="submission" date="2022-05" db="EMBL/GenBank/DDBJ databases">
        <title>Draft genome sequence of Clostridium tertium strain CP3 isolated from Peru.</title>
        <authorList>
            <person name="Hurtado R."/>
            <person name="Lima L."/>
            <person name="Sousa T."/>
            <person name="Jaiswal A.K."/>
            <person name="Tiwari S."/>
            <person name="Maturrano L."/>
            <person name="Brenig B."/>
            <person name="Azevedo V."/>
        </authorList>
    </citation>
    <scope>NUCLEOTIDE SEQUENCE</scope>
    <source>
        <strain evidence="3">CP3</strain>
    </source>
</reference>
<evidence type="ECO:0000256" key="1">
    <source>
        <dbReference type="SAM" id="MobiDB-lite"/>
    </source>
</evidence>
<gene>
    <name evidence="3" type="ORF">NE398_06750</name>
</gene>
<dbReference type="RefSeq" id="WP_272470167.1">
    <property type="nucleotide sequence ID" value="NZ_JAMRYU010000005.1"/>
</dbReference>
<name>A0A9X3XK92_9CLOT</name>